<proteinExistence type="predicted"/>
<dbReference type="EMBL" id="JAAMOD010000015">
    <property type="protein sequence ID" value="KAF5247551.1"/>
    <property type="molecule type" value="Genomic_DNA"/>
</dbReference>
<comment type="caution">
    <text evidence="1">The sequence shown here is derived from an EMBL/GenBank/DDBJ whole genome shotgun (WGS) entry which is preliminary data.</text>
</comment>
<accession>A0AAN6HKE3</accession>
<organism evidence="1 2">
    <name type="scientific">Fusarium austroamericanum</name>
    <dbReference type="NCBI Taxonomy" id="282268"/>
    <lineage>
        <taxon>Eukaryota</taxon>
        <taxon>Fungi</taxon>
        <taxon>Dikarya</taxon>
        <taxon>Ascomycota</taxon>
        <taxon>Pezizomycotina</taxon>
        <taxon>Sordariomycetes</taxon>
        <taxon>Hypocreomycetidae</taxon>
        <taxon>Hypocreales</taxon>
        <taxon>Nectriaceae</taxon>
        <taxon>Fusarium</taxon>
    </lineage>
</organism>
<dbReference type="AlphaFoldDB" id="A0AAN6HKE3"/>
<dbReference type="Proteomes" id="UP000537989">
    <property type="component" value="Unassembled WGS sequence"/>
</dbReference>
<reference evidence="1 2" key="1">
    <citation type="submission" date="2020-02" db="EMBL/GenBank/DDBJ databases">
        <title>Identification and distribution of gene clusters putatively required for synthesis of sphingolipid metabolism inhibitors in phylogenetically diverse species of the filamentous fungus Fusarium.</title>
        <authorList>
            <person name="Kim H.-S."/>
            <person name="Busman M."/>
            <person name="Brown D.W."/>
            <person name="Divon H."/>
            <person name="Uhlig S."/>
            <person name="Proctor R.H."/>
        </authorList>
    </citation>
    <scope>NUCLEOTIDE SEQUENCE [LARGE SCALE GENOMIC DNA]</scope>
    <source>
        <strain evidence="1 2">NRRL 2903</strain>
    </source>
</reference>
<evidence type="ECO:0000313" key="2">
    <source>
        <dbReference type="Proteomes" id="UP000537989"/>
    </source>
</evidence>
<keyword evidence="2" id="KW-1185">Reference proteome</keyword>
<sequence>MSFSRSKFDKWYDLYVVATFSAGGGDDCLGSLVEGPGVKPLSFDPPKALDMDMQMIVLYTVPFNLFAIMSEDRYSQECTIANQHETDGDLKMGEAPIKGSSSNFQFAHDASTGKTAHHMFEIRGQPVAQCHDVVELALDLGLDTVLWAFSAQGWTQAWNLHGGRGDTSSHVLVQPDGSLRHVDSDGDCIMTDGDQFFPTPNVTIEPIANLEAIMSIKADATFQVPQERYCGPLNGRVSRI</sequence>
<protein>
    <submittedName>
        <fullName evidence="1">Uncharacterized protein</fullName>
    </submittedName>
</protein>
<evidence type="ECO:0000313" key="1">
    <source>
        <dbReference type="EMBL" id="KAF5247551.1"/>
    </source>
</evidence>
<gene>
    <name evidence="1" type="ORF">FAUST_788</name>
</gene>
<name>A0AAN6HKE3_FUSAU</name>